<dbReference type="EMBL" id="MLYV02000837">
    <property type="protein sequence ID" value="PSR76688.1"/>
    <property type="molecule type" value="Genomic_DNA"/>
</dbReference>
<name>A0A2R6NU56_9APHY</name>
<dbReference type="Gene3D" id="1.10.1520.10">
    <property type="entry name" value="Ribonuclease III domain"/>
    <property type="match status" value="1"/>
</dbReference>
<keyword evidence="7" id="KW-1185">Reference proteome</keyword>
<dbReference type="OrthoDB" id="2392202at2759"/>
<dbReference type="AlphaFoldDB" id="A0A2R6NU56"/>
<evidence type="ECO:0000259" key="4">
    <source>
        <dbReference type="PROSITE" id="PS50137"/>
    </source>
</evidence>
<dbReference type="Pfam" id="PF00035">
    <property type="entry name" value="dsrm"/>
    <property type="match status" value="1"/>
</dbReference>
<keyword evidence="1 2" id="KW-0694">RNA-binding</keyword>
<evidence type="ECO:0000256" key="3">
    <source>
        <dbReference type="SAM" id="MobiDB-lite"/>
    </source>
</evidence>
<evidence type="ECO:0000259" key="5">
    <source>
        <dbReference type="PROSITE" id="PS50142"/>
    </source>
</evidence>
<feature type="compositionally biased region" description="Pro residues" evidence="3">
    <location>
        <begin position="172"/>
        <end position="197"/>
    </location>
</feature>
<dbReference type="InterPro" id="IPR036389">
    <property type="entry name" value="RNase_III_sf"/>
</dbReference>
<dbReference type="Proteomes" id="UP000186601">
    <property type="component" value="Unassembled WGS sequence"/>
</dbReference>
<reference evidence="6 7" key="1">
    <citation type="submission" date="2018-02" db="EMBL/GenBank/DDBJ databases">
        <title>Genome sequence of the basidiomycete white-rot fungus Phlebia centrifuga.</title>
        <authorList>
            <person name="Granchi Z."/>
            <person name="Peng M."/>
            <person name="de Vries R.P."/>
            <person name="Hilden K."/>
            <person name="Makela M.R."/>
            <person name="Grigoriev I."/>
            <person name="Riley R."/>
        </authorList>
    </citation>
    <scope>NUCLEOTIDE SEQUENCE [LARGE SCALE GENOMIC DNA]</scope>
    <source>
        <strain evidence="6 7">FBCC195</strain>
    </source>
</reference>
<dbReference type="CDD" id="cd00593">
    <property type="entry name" value="RIBOc"/>
    <property type="match status" value="1"/>
</dbReference>
<evidence type="ECO:0000313" key="6">
    <source>
        <dbReference type="EMBL" id="PSR76688.1"/>
    </source>
</evidence>
<dbReference type="GO" id="GO:0003723">
    <property type="term" value="F:RNA binding"/>
    <property type="evidence" value="ECO:0007669"/>
    <property type="project" value="UniProtKB-UniRule"/>
</dbReference>
<organism evidence="6 7">
    <name type="scientific">Hermanssonia centrifuga</name>
    <dbReference type="NCBI Taxonomy" id="98765"/>
    <lineage>
        <taxon>Eukaryota</taxon>
        <taxon>Fungi</taxon>
        <taxon>Dikarya</taxon>
        <taxon>Basidiomycota</taxon>
        <taxon>Agaricomycotina</taxon>
        <taxon>Agaricomycetes</taxon>
        <taxon>Polyporales</taxon>
        <taxon>Meruliaceae</taxon>
        <taxon>Hermanssonia</taxon>
    </lineage>
</organism>
<proteinExistence type="predicted"/>
<evidence type="ECO:0000256" key="1">
    <source>
        <dbReference type="ARBA" id="ARBA00022884"/>
    </source>
</evidence>
<dbReference type="InterPro" id="IPR014720">
    <property type="entry name" value="dsRBD_dom"/>
</dbReference>
<accession>A0A2R6NU56</accession>
<dbReference type="SUPFAM" id="SSF54768">
    <property type="entry name" value="dsRNA-binding domain-like"/>
    <property type="match status" value="1"/>
</dbReference>
<dbReference type="GO" id="GO:0006396">
    <property type="term" value="P:RNA processing"/>
    <property type="evidence" value="ECO:0007669"/>
    <property type="project" value="InterPro"/>
</dbReference>
<dbReference type="Gene3D" id="3.30.160.20">
    <property type="match status" value="1"/>
</dbReference>
<dbReference type="SUPFAM" id="SSF69065">
    <property type="entry name" value="RNase III domain-like"/>
    <property type="match status" value="1"/>
</dbReference>
<dbReference type="SMART" id="SM00535">
    <property type="entry name" value="RIBOc"/>
    <property type="match status" value="1"/>
</dbReference>
<feature type="domain" description="DRBM" evidence="4">
    <location>
        <begin position="204"/>
        <end position="274"/>
    </location>
</feature>
<feature type="region of interest" description="Disordered" evidence="3">
    <location>
        <begin position="164"/>
        <end position="200"/>
    </location>
</feature>
<dbReference type="PROSITE" id="PS50142">
    <property type="entry name" value="RNASE_3_2"/>
    <property type="match status" value="1"/>
</dbReference>
<dbReference type="SMART" id="SM00358">
    <property type="entry name" value="DSRM"/>
    <property type="match status" value="1"/>
</dbReference>
<sequence>MNTNLSPLPKLTGEIILEVFTHRSLRFPGAPSNEDSEFGDNTRLAALGEKILEAAVTDTLFRKRPMLSAVDIETQRKEHLSHQNVEGWIIGYRLRDKLRCSPDAVSTLSNPEEAFLLFHSYVGAVHATMGMPTVQHWIGALIDPEYDPSEQAEPDVESMYNPKKFKMDTYTPGPPPPPPEPSHMPPPPPGLPPPLPNPLAAAQQNTAFLPLFNQTANQRRVFVEYPAQFSGPPHAGKWTVKCVVNGMEKGQGAGASKQLAKEEAAKQAYFAMGWAPRK</sequence>
<gene>
    <name evidence="6" type="ORF">PHLCEN_2v8285</name>
</gene>
<feature type="domain" description="RNase III" evidence="5">
    <location>
        <begin position="1"/>
        <end position="130"/>
    </location>
</feature>
<protein>
    <submittedName>
        <fullName evidence="6">Uncharacterized protein</fullName>
    </submittedName>
</protein>
<dbReference type="GO" id="GO:0004525">
    <property type="term" value="F:ribonuclease III activity"/>
    <property type="evidence" value="ECO:0007669"/>
    <property type="project" value="InterPro"/>
</dbReference>
<evidence type="ECO:0000313" key="7">
    <source>
        <dbReference type="Proteomes" id="UP000186601"/>
    </source>
</evidence>
<dbReference type="InterPro" id="IPR000999">
    <property type="entry name" value="RNase_III_dom"/>
</dbReference>
<dbReference type="PROSITE" id="PS50137">
    <property type="entry name" value="DS_RBD"/>
    <property type="match status" value="1"/>
</dbReference>
<evidence type="ECO:0000256" key="2">
    <source>
        <dbReference type="PROSITE-ProRule" id="PRU00266"/>
    </source>
</evidence>
<comment type="caution">
    <text evidence="6">The sequence shown here is derived from an EMBL/GenBank/DDBJ whole genome shotgun (WGS) entry which is preliminary data.</text>
</comment>
<dbReference type="STRING" id="98765.A0A2R6NU56"/>